<dbReference type="Proteomes" id="UP000832034">
    <property type="component" value="Chromosome"/>
</dbReference>
<evidence type="ECO:0000313" key="4">
    <source>
        <dbReference type="Proteomes" id="UP000832034"/>
    </source>
</evidence>
<sequence length="171" mass="18998">MSQTDTRTPLNLDHDIIEHNAIDHLPTVVAQEAQGQSDETTDVVTAKTVAQQEVSKREQARLQRAALLAEQEKLQKLLDEIEDDSDGDIAQLKAQVQDLRDEFDRWVKPDDHHVVFAHIGIFCLVASLVCWFVAPWLSGQSTYLDGAISSAAVLLAYVAAGLLLFVQTQKH</sequence>
<protein>
    <submittedName>
        <fullName evidence="3">Uncharacterized protein</fullName>
    </submittedName>
</protein>
<keyword evidence="2" id="KW-0472">Membrane</keyword>
<dbReference type="EMBL" id="CP091512">
    <property type="protein sequence ID" value="UOO92047.1"/>
    <property type="molecule type" value="Genomic_DNA"/>
</dbReference>
<proteinExistence type="predicted"/>
<keyword evidence="2" id="KW-1133">Transmembrane helix</keyword>
<keyword evidence="2" id="KW-0812">Transmembrane</keyword>
<organism evidence="3 4">
    <name type="scientific">Vitreoscilla stercoraria</name>
    <dbReference type="NCBI Taxonomy" id="61"/>
    <lineage>
        <taxon>Bacteria</taxon>
        <taxon>Pseudomonadati</taxon>
        <taxon>Pseudomonadota</taxon>
        <taxon>Betaproteobacteria</taxon>
        <taxon>Neisseriales</taxon>
        <taxon>Neisseriaceae</taxon>
        <taxon>Vitreoscilla</taxon>
    </lineage>
</organism>
<reference evidence="3" key="2">
    <citation type="journal article" date="2022" name="Res Sq">
        <title>Evolution of multicellular longitudinally dividing oral cavity symbionts (Neisseriaceae).</title>
        <authorList>
            <person name="Nyongesa S."/>
            <person name="Weber P."/>
            <person name="Bernet E."/>
            <person name="Pullido F."/>
            <person name="Nieckarz M."/>
            <person name="Delaby M."/>
            <person name="Nieves C."/>
            <person name="Viehboeck T."/>
            <person name="Krause N."/>
            <person name="Rivera-Millot A."/>
            <person name="Nakamura A."/>
            <person name="Vischer N."/>
            <person name="VanNieuwenhze M."/>
            <person name="Brun Y."/>
            <person name="Cava F."/>
            <person name="Bulgheresi S."/>
            <person name="Veyrier F."/>
        </authorList>
    </citation>
    <scope>NUCLEOTIDE SEQUENCE</scope>
    <source>
        <strain evidence="3">SAG 1488-6</strain>
    </source>
</reference>
<feature type="transmembrane region" description="Helical" evidence="2">
    <location>
        <begin position="146"/>
        <end position="166"/>
    </location>
</feature>
<evidence type="ECO:0000256" key="1">
    <source>
        <dbReference type="SAM" id="Coils"/>
    </source>
</evidence>
<evidence type="ECO:0000256" key="2">
    <source>
        <dbReference type="SAM" id="Phobius"/>
    </source>
</evidence>
<dbReference type="RefSeq" id="WP_019959318.1">
    <property type="nucleotide sequence ID" value="NZ_CP091512.1"/>
</dbReference>
<name>A0ABY4E8G3_VITST</name>
<reference evidence="3" key="1">
    <citation type="submission" date="2021-12" db="EMBL/GenBank/DDBJ databases">
        <authorList>
            <person name="Veyrier F.J."/>
        </authorList>
    </citation>
    <scope>NUCLEOTIDE SEQUENCE</scope>
    <source>
        <strain evidence="3">SAG 1488-6</strain>
    </source>
</reference>
<accession>A0ABY4E8G3</accession>
<keyword evidence="1" id="KW-0175">Coiled coil</keyword>
<keyword evidence="4" id="KW-1185">Reference proteome</keyword>
<gene>
    <name evidence="3" type="ORF">LVJ81_10495</name>
</gene>
<feature type="transmembrane region" description="Helical" evidence="2">
    <location>
        <begin position="114"/>
        <end position="134"/>
    </location>
</feature>
<evidence type="ECO:0000313" key="3">
    <source>
        <dbReference type="EMBL" id="UOO92047.1"/>
    </source>
</evidence>
<feature type="coiled-coil region" evidence="1">
    <location>
        <begin position="57"/>
        <end position="102"/>
    </location>
</feature>